<dbReference type="Gene3D" id="3.30.450.180">
    <property type="match status" value="1"/>
</dbReference>
<dbReference type="CDD" id="cd00093">
    <property type="entry name" value="HTH_XRE"/>
    <property type="match status" value="1"/>
</dbReference>
<evidence type="ECO:0000259" key="1">
    <source>
        <dbReference type="SMART" id="SM00530"/>
    </source>
</evidence>
<dbReference type="Pfam" id="PF17765">
    <property type="entry name" value="MLTR_LBD"/>
    <property type="match status" value="1"/>
</dbReference>
<dbReference type="InterPro" id="IPR041413">
    <property type="entry name" value="MLTR_LBD"/>
</dbReference>
<proteinExistence type="predicted"/>
<keyword evidence="3" id="KW-1185">Reference proteome</keyword>
<protein>
    <submittedName>
        <fullName evidence="2">Helix-turn-helix transcriptional regulator</fullName>
    </submittedName>
</protein>
<reference evidence="3" key="1">
    <citation type="submission" date="2023-07" db="EMBL/GenBank/DDBJ databases">
        <title>Draft genome sequence of the endophytic actinobacterium Streptomyces justiciae WPN32, a potential antibiotic producer.</title>
        <authorList>
            <person name="Yasawong M."/>
            <person name="Pana W."/>
            <person name="Ganta P."/>
            <person name="Santapan N."/>
            <person name="Songngamsuk T."/>
            <person name="Phatcharaharikarn M."/>
            <person name="Kerdtoob S."/>
            <person name="Nantapong N."/>
        </authorList>
    </citation>
    <scope>NUCLEOTIDE SEQUENCE [LARGE SCALE GENOMIC DNA]</scope>
    <source>
        <strain evidence="3">WPN32</strain>
    </source>
</reference>
<dbReference type="SUPFAM" id="SSF47413">
    <property type="entry name" value="lambda repressor-like DNA-binding domains"/>
    <property type="match status" value="1"/>
</dbReference>
<dbReference type="Proteomes" id="UP001257948">
    <property type="component" value="Unassembled WGS sequence"/>
</dbReference>
<dbReference type="Pfam" id="PF13560">
    <property type="entry name" value="HTH_31"/>
    <property type="match status" value="1"/>
</dbReference>
<comment type="caution">
    <text evidence="2">The sequence shown here is derived from an EMBL/GenBank/DDBJ whole genome shotgun (WGS) entry which is preliminary data.</text>
</comment>
<dbReference type="Gene3D" id="1.10.260.40">
    <property type="entry name" value="lambda repressor-like DNA-binding domains"/>
    <property type="match status" value="1"/>
</dbReference>
<dbReference type="EMBL" id="JAVTLL010000001">
    <property type="protein sequence ID" value="MDT7839318.1"/>
    <property type="molecule type" value="Genomic_DNA"/>
</dbReference>
<evidence type="ECO:0000313" key="3">
    <source>
        <dbReference type="Proteomes" id="UP001257948"/>
    </source>
</evidence>
<name>A0ABU3LJV3_9ACTN</name>
<sequence>MIEHVFAMRESRVTASGFRTTNPIPRGLLMGNLKDEQSRKELGDFLRSRRRKADPKKSGLINSGNEVSRRRIQGLRREEVAQLSGVSLTWYTWLEQGRDINVSRQVLGGIARALSLDAVERSHLFRLAGEVPPDTTAAGDEQVAGPEIQTFLDLLDPNPAYVITRCFDVVAWNRAEAALMGGFDHLPVHERNALWLMFNAPEARELLPDWEREARWLVGLLRAESAHELGSPRFIEVVSSLQRSSELFSEWWTSHDVQAFAPSVRRFKHPVVGELELNYVKLSVEGGHGLSVVSHFATAGSDTARRLSTLID</sequence>
<dbReference type="SMART" id="SM00530">
    <property type="entry name" value="HTH_XRE"/>
    <property type="match status" value="1"/>
</dbReference>
<dbReference type="InterPro" id="IPR001387">
    <property type="entry name" value="Cro/C1-type_HTH"/>
</dbReference>
<accession>A0ABU3LJV3</accession>
<dbReference type="RefSeq" id="WP_314197008.1">
    <property type="nucleotide sequence ID" value="NZ_JAVTLL010000001.1"/>
</dbReference>
<dbReference type="PANTHER" id="PTHR35010">
    <property type="entry name" value="BLL4672 PROTEIN-RELATED"/>
    <property type="match status" value="1"/>
</dbReference>
<dbReference type="InterPro" id="IPR010982">
    <property type="entry name" value="Lambda_DNA-bd_dom_sf"/>
</dbReference>
<feature type="domain" description="HTH cro/C1-type" evidence="1">
    <location>
        <begin position="45"/>
        <end position="121"/>
    </location>
</feature>
<organism evidence="2 3">
    <name type="scientific">Streptomyces justiciae</name>
    <dbReference type="NCBI Taxonomy" id="2780140"/>
    <lineage>
        <taxon>Bacteria</taxon>
        <taxon>Bacillati</taxon>
        <taxon>Actinomycetota</taxon>
        <taxon>Actinomycetes</taxon>
        <taxon>Kitasatosporales</taxon>
        <taxon>Streptomycetaceae</taxon>
        <taxon>Streptomyces</taxon>
    </lineage>
</organism>
<evidence type="ECO:0000313" key="2">
    <source>
        <dbReference type="EMBL" id="MDT7839318.1"/>
    </source>
</evidence>
<gene>
    <name evidence="2" type="ORF">RQC66_01090</name>
</gene>